<gene>
    <name evidence="11" type="ORF">H9756_11745</name>
</gene>
<feature type="transmembrane region" description="Helical" evidence="9">
    <location>
        <begin position="271"/>
        <end position="290"/>
    </location>
</feature>
<evidence type="ECO:0000259" key="10">
    <source>
        <dbReference type="PROSITE" id="PS51202"/>
    </source>
</evidence>
<evidence type="ECO:0000256" key="8">
    <source>
        <dbReference type="ARBA" id="ARBA00023136"/>
    </source>
</evidence>
<accession>A0A9D2T3K1</accession>
<evidence type="ECO:0000313" key="12">
    <source>
        <dbReference type="Proteomes" id="UP000823895"/>
    </source>
</evidence>
<protein>
    <submittedName>
        <fullName evidence="11">Potassium/proton antiporter</fullName>
    </submittedName>
</protein>
<dbReference type="SUPFAM" id="SSF116726">
    <property type="entry name" value="TrkA C-terminal domain-like"/>
    <property type="match status" value="2"/>
</dbReference>
<dbReference type="Pfam" id="PF00999">
    <property type="entry name" value="Na_H_Exchanger"/>
    <property type="match status" value="1"/>
</dbReference>
<proteinExistence type="predicted"/>
<dbReference type="InterPro" id="IPR036721">
    <property type="entry name" value="RCK_C_sf"/>
</dbReference>
<organism evidence="11 12">
    <name type="scientific">Candidatus Mediterraneibacter gallistercoris</name>
    <dbReference type="NCBI Taxonomy" id="2838671"/>
    <lineage>
        <taxon>Bacteria</taxon>
        <taxon>Bacillati</taxon>
        <taxon>Bacillota</taxon>
        <taxon>Clostridia</taxon>
        <taxon>Lachnospirales</taxon>
        <taxon>Lachnospiraceae</taxon>
        <taxon>Mediterraneibacter</taxon>
    </lineage>
</organism>
<dbReference type="Gene3D" id="3.30.70.1450">
    <property type="entry name" value="Regulator of K+ conductance, C-terminal domain"/>
    <property type="match status" value="2"/>
</dbReference>
<dbReference type="GO" id="GO:0005886">
    <property type="term" value="C:plasma membrane"/>
    <property type="evidence" value="ECO:0007669"/>
    <property type="project" value="UniProtKB-SubCell"/>
</dbReference>
<feature type="domain" description="RCK C-terminal" evidence="10">
    <location>
        <begin position="394"/>
        <end position="477"/>
    </location>
</feature>
<keyword evidence="6 9" id="KW-1133">Transmembrane helix</keyword>
<evidence type="ECO:0000256" key="9">
    <source>
        <dbReference type="SAM" id="Phobius"/>
    </source>
</evidence>
<keyword evidence="8 9" id="KW-0472">Membrane</keyword>
<feature type="transmembrane region" description="Helical" evidence="9">
    <location>
        <begin position="218"/>
        <end position="250"/>
    </location>
</feature>
<reference evidence="11" key="1">
    <citation type="journal article" date="2021" name="PeerJ">
        <title>Extensive microbial diversity within the chicken gut microbiome revealed by metagenomics and culture.</title>
        <authorList>
            <person name="Gilroy R."/>
            <person name="Ravi A."/>
            <person name="Getino M."/>
            <person name="Pursley I."/>
            <person name="Horton D.L."/>
            <person name="Alikhan N.F."/>
            <person name="Baker D."/>
            <person name="Gharbi K."/>
            <person name="Hall N."/>
            <person name="Watson M."/>
            <person name="Adriaenssens E.M."/>
            <person name="Foster-Nyarko E."/>
            <person name="Jarju S."/>
            <person name="Secka A."/>
            <person name="Antonio M."/>
            <person name="Oren A."/>
            <person name="Chaudhuri R.R."/>
            <person name="La Ragione R."/>
            <person name="Hildebrand F."/>
            <person name="Pallen M.J."/>
        </authorList>
    </citation>
    <scope>NUCLEOTIDE SEQUENCE</scope>
    <source>
        <strain evidence="11">CHK165-2605</strain>
    </source>
</reference>
<feature type="transmembrane region" description="Helical" evidence="9">
    <location>
        <begin position="328"/>
        <end position="352"/>
    </location>
</feature>
<dbReference type="GO" id="GO:0006813">
    <property type="term" value="P:potassium ion transport"/>
    <property type="evidence" value="ECO:0007669"/>
    <property type="project" value="InterPro"/>
</dbReference>
<comment type="caution">
    <text evidence="11">The sequence shown here is derived from an EMBL/GenBank/DDBJ whole genome shotgun (WGS) entry which is preliminary data.</text>
</comment>
<feature type="transmembrane region" description="Helical" evidence="9">
    <location>
        <begin position="89"/>
        <end position="110"/>
    </location>
</feature>
<evidence type="ECO:0000256" key="2">
    <source>
        <dbReference type="ARBA" id="ARBA00022448"/>
    </source>
</evidence>
<dbReference type="PROSITE" id="PS51202">
    <property type="entry name" value="RCK_C"/>
    <property type="match status" value="2"/>
</dbReference>
<dbReference type="Proteomes" id="UP000823895">
    <property type="component" value="Unassembled WGS sequence"/>
</dbReference>
<feature type="transmembrane region" description="Helical" evidence="9">
    <location>
        <begin position="296"/>
        <end position="316"/>
    </location>
</feature>
<feature type="domain" description="RCK C-terminal" evidence="10">
    <location>
        <begin position="478"/>
        <end position="530"/>
    </location>
</feature>
<feature type="transmembrane region" description="Helical" evidence="9">
    <location>
        <begin position="58"/>
        <end position="77"/>
    </location>
</feature>
<feature type="transmembrane region" description="Helical" evidence="9">
    <location>
        <begin position="25"/>
        <end position="46"/>
    </location>
</feature>
<keyword evidence="2" id="KW-0813">Transport</keyword>
<evidence type="ECO:0000256" key="1">
    <source>
        <dbReference type="ARBA" id="ARBA00004651"/>
    </source>
</evidence>
<comment type="subcellular location">
    <subcellularLocation>
        <location evidence="1">Cell membrane</location>
        <topology evidence="1">Multi-pass membrane protein</topology>
    </subcellularLocation>
</comment>
<dbReference type="GO" id="GO:0008324">
    <property type="term" value="F:monoatomic cation transmembrane transporter activity"/>
    <property type="evidence" value="ECO:0007669"/>
    <property type="project" value="InterPro"/>
</dbReference>
<feature type="transmembrane region" description="Helical" evidence="9">
    <location>
        <begin position="358"/>
        <end position="380"/>
    </location>
</feature>
<evidence type="ECO:0000256" key="4">
    <source>
        <dbReference type="ARBA" id="ARBA00022475"/>
    </source>
</evidence>
<dbReference type="GO" id="GO:0015297">
    <property type="term" value="F:antiporter activity"/>
    <property type="evidence" value="ECO:0007669"/>
    <property type="project" value="UniProtKB-KW"/>
</dbReference>
<dbReference type="Gene3D" id="1.20.1530.20">
    <property type="match status" value="1"/>
</dbReference>
<keyword evidence="3" id="KW-0050">Antiport</keyword>
<dbReference type="InterPro" id="IPR006153">
    <property type="entry name" value="Cation/H_exchanger_TM"/>
</dbReference>
<evidence type="ECO:0000256" key="6">
    <source>
        <dbReference type="ARBA" id="ARBA00022989"/>
    </source>
</evidence>
<dbReference type="GO" id="GO:1902600">
    <property type="term" value="P:proton transmembrane transport"/>
    <property type="evidence" value="ECO:0007669"/>
    <property type="project" value="InterPro"/>
</dbReference>
<dbReference type="NCBIfam" id="NF003715">
    <property type="entry name" value="PRK05326.1-2"/>
    <property type="match status" value="1"/>
</dbReference>
<reference evidence="11" key="2">
    <citation type="submission" date="2021-04" db="EMBL/GenBank/DDBJ databases">
        <authorList>
            <person name="Gilroy R."/>
        </authorList>
    </citation>
    <scope>NUCLEOTIDE SEQUENCE</scope>
    <source>
        <strain evidence="11">CHK165-2605</strain>
    </source>
</reference>
<dbReference type="EMBL" id="DWWI01000248">
    <property type="protein sequence ID" value="HJC44324.1"/>
    <property type="molecule type" value="Genomic_DNA"/>
</dbReference>
<keyword evidence="4" id="KW-1003">Cell membrane</keyword>
<evidence type="ECO:0000256" key="7">
    <source>
        <dbReference type="ARBA" id="ARBA00023065"/>
    </source>
</evidence>
<sequence length="530" mass="57589">MALGLLLCSSVIVLCILTNRFLKRFGIPAVLIFIALGMLFGSEGIVKIPFDNYEMAETICCTALVFIMFYGGFGTSFKEARPILPQSVLLATGGVLITAGVTGLFCHYIVGMNLQESLLVGAVLSSTDAASVFSILRSKKLNLKEGTASLLEVESGSNDPFAYMLTIIILGWMAGSGENILLLVVKEIGFGLIFGGILGWAAVKILKKTDLETGGISTILMIAFVMFSYAAPVLAGGNGYLSVYLFGFIVGNARYKTKIPLIQFFDSIDRLAQMLIFFLLGLLVFPSTLLPILGTAFLIFLGLTFIARPVAVFLLMTPFRASWRQQALTAFSGLRGAASAVFAIIAVVSPGYSGYDVYNIVFCVAVISVAFQGLLLPFVAEKLDMIDDSQNVMKTFSDYQDEQDIQLIQIRLKPDHRYIGKRLCELNLGDVLAVLIERGDETIIPRGDVLLREGDVLVLSGESYQGDADTVLDETKIEPNDKRIGKRIRDLGGRDNSLIVLIRREDGNTVIPRGDTIIQQGDVLVMNSGS</sequence>
<feature type="transmembrane region" description="Helical" evidence="9">
    <location>
        <begin position="188"/>
        <end position="206"/>
    </location>
</feature>
<keyword evidence="5 9" id="KW-0812">Transmembrane</keyword>
<evidence type="ECO:0000256" key="5">
    <source>
        <dbReference type="ARBA" id="ARBA00022692"/>
    </source>
</evidence>
<dbReference type="Pfam" id="PF02080">
    <property type="entry name" value="TrkA_C"/>
    <property type="match status" value="2"/>
</dbReference>
<feature type="transmembrane region" description="Helical" evidence="9">
    <location>
        <begin position="161"/>
        <end position="181"/>
    </location>
</feature>
<dbReference type="InterPro" id="IPR038770">
    <property type="entry name" value="Na+/solute_symporter_sf"/>
</dbReference>
<keyword evidence="7" id="KW-0406">Ion transport</keyword>
<evidence type="ECO:0000256" key="3">
    <source>
        <dbReference type="ARBA" id="ARBA00022449"/>
    </source>
</evidence>
<name>A0A9D2T3K1_9FIRM</name>
<dbReference type="PANTHER" id="PTHR32507">
    <property type="entry name" value="NA(+)/H(+) ANTIPORTER 1"/>
    <property type="match status" value="1"/>
</dbReference>
<evidence type="ECO:0000313" key="11">
    <source>
        <dbReference type="EMBL" id="HJC44324.1"/>
    </source>
</evidence>
<dbReference type="AlphaFoldDB" id="A0A9D2T3K1"/>
<dbReference type="InterPro" id="IPR006037">
    <property type="entry name" value="RCK_C"/>
</dbReference>
<dbReference type="NCBIfam" id="NF003716">
    <property type="entry name" value="PRK05326.1-3"/>
    <property type="match status" value="1"/>
</dbReference>
<dbReference type="PANTHER" id="PTHR32507:SF7">
    <property type="entry name" value="K(+)_H(+) ANTIPORTER NHAP2"/>
    <property type="match status" value="1"/>
</dbReference>